<gene>
    <name evidence="8" type="ORF">IFJ75_03240</name>
</gene>
<evidence type="ECO:0000313" key="9">
    <source>
        <dbReference type="Proteomes" id="UP000663918"/>
    </source>
</evidence>
<comment type="cofactor">
    <cofactor evidence="1">
        <name>FAD</name>
        <dbReference type="ChEBI" id="CHEBI:57692"/>
    </cofactor>
</comment>
<dbReference type="InterPro" id="IPR016166">
    <property type="entry name" value="FAD-bd_PCMH"/>
</dbReference>
<dbReference type="GO" id="GO:0016491">
    <property type="term" value="F:oxidoreductase activity"/>
    <property type="evidence" value="ECO:0007669"/>
    <property type="project" value="UniProtKB-KW"/>
</dbReference>
<dbReference type="GO" id="GO:0022904">
    <property type="term" value="P:respiratory electron transport chain"/>
    <property type="evidence" value="ECO:0007669"/>
    <property type="project" value="TreeGrafter"/>
</dbReference>
<dbReference type="InterPro" id="IPR006094">
    <property type="entry name" value="Oxid_FAD_bind_N"/>
</dbReference>
<dbReference type="InterPro" id="IPR036318">
    <property type="entry name" value="FAD-bd_PCMH-like_sf"/>
</dbReference>
<dbReference type="InterPro" id="IPR016164">
    <property type="entry name" value="FAD-linked_Oxase-like_C"/>
</dbReference>
<dbReference type="GO" id="GO:0071949">
    <property type="term" value="F:FAD binding"/>
    <property type="evidence" value="ECO:0007669"/>
    <property type="project" value="InterPro"/>
</dbReference>
<evidence type="ECO:0000256" key="4">
    <source>
        <dbReference type="ARBA" id="ARBA00022827"/>
    </source>
</evidence>
<name>A0A975H001_9CAUL</name>
<proteinExistence type="inferred from homology"/>
<accession>A0A975H001</accession>
<dbReference type="Gene3D" id="1.10.45.10">
    <property type="entry name" value="Vanillyl-alcohol Oxidase, Chain A, domain 4"/>
    <property type="match status" value="1"/>
</dbReference>
<evidence type="ECO:0000256" key="2">
    <source>
        <dbReference type="ARBA" id="ARBA00008000"/>
    </source>
</evidence>
<dbReference type="Gene3D" id="3.30.70.2740">
    <property type="match status" value="1"/>
</dbReference>
<evidence type="ECO:0000256" key="6">
    <source>
        <dbReference type="SAM" id="MobiDB-lite"/>
    </source>
</evidence>
<dbReference type="PANTHER" id="PTHR43716">
    <property type="entry name" value="D-2-HYDROXYGLUTARATE DEHYDROGENASE, MITOCHONDRIAL"/>
    <property type="match status" value="1"/>
</dbReference>
<feature type="domain" description="FAD-binding PCMH-type" evidence="7">
    <location>
        <begin position="61"/>
        <end position="239"/>
    </location>
</feature>
<keyword evidence="4" id="KW-0274">FAD</keyword>
<dbReference type="Pfam" id="PF02913">
    <property type="entry name" value="FAD-oxidase_C"/>
    <property type="match status" value="1"/>
</dbReference>
<dbReference type="EMBL" id="CP062222">
    <property type="protein sequence ID" value="QTC93175.1"/>
    <property type="molecule type" value="Genomic_DNA"/>
</dbReference>
<keyword evidence="5" id="KW-0560">Oxidoreductase</keyword>
<evidence type="ECO:0000256" key="5">
    <source>
        <dbReference type="ARBA" id="ARBA00023002"/>
    </source>
</evidence>
<dbReference type="Gene3D" id="3.30.43.10">
    <property type="entry name" value="Uridine Diphospho-n-acetylenolpyruvylglucosamine Reductase, domain 2"/>
    <property type="match status" value="1"/>
</dbReference>
<evidence type="ECO:0000256" key="3">
    <source>
        <dbReference type="ARBA" id="ARBA00022630"/>
    </source>
</evidence>
<evidence type="ECO:0000256" key="1">
    <source>
        <dbReference type="ARBA" id="ARBA00001974"/>
    </source>
</evidence>
<organism evidence="8 9">
    <name type="scientific">Brevundimonas goettingensis</name>
    <dbReference type="NCBI Taxonomy" id="2774190"/>
    <lineage>
        <taxon>Bacteria</taxon>
        <taxon>Pseudomonadati</taxon>
        <taxon>Pseudomonadota</taxon>
        <taxon>Alphaproteobacteria</taxon>
        <taxon>Caulobacterales</taxon>
        <taxon>Caulobacteraceae</taxon>
        <taxon>Brevundimonas</taxon>
    </lineage>
</organism>
<dbReference type="FunFam" id="1.10.45.10:FF:000001">
    <property type="entry name" value="D-lactate dehydrogenase mitochondrial"/>
    <property type="match status" value="1"/>
</dbReference>
<dbReference type="Pfam" id="PF01565">
    <property type="entry name" value="FAD_binding_4"/>
    <property type="match status" value="1"/>
</dbReference>
<dbReference type="InterPro" id="IPR016171">
    <property type="entry name" value="Vanillyl_alc_oxidase_C-sub2"/>
</dbReference>
<keyword evidence="3" id="KW-0285">Flavoprotein</keyword>
<dbReference type="PROSITE" id="PS51387">
    <property type="entry name" value="FAD_PCMH"/>
    <property type="match status" value="1"/>
</dbReference>
<comment type="similarity">
    <text evidence="2">Belongs to the FAD-binding oxidoreductase/transferase type 4 family.</text>
</comment>
<dbReference type="InterPro" id="IPR051264">
    <property type="entry name" value="FAD-oxidored/transferase_4"/>
</dbReference>
<protein>
    <submittedName>
        <fullName evidence="8">FAD-binding oxidoreductase</fullName>
    </submittedName>
</protein>
<dbReference type="SUPFAM" id="SSF56176">
    <property type="entry name" value="FAD-binding/transporter-associated domain-like"/>
    <property type="match status" value="1"/>
</dbReference>
<evidence type="ECO:0000313" key="8">
    <source>
        <dbReference type="EMBL" id="QTC93175.1"/>
    </source>
</evidence>
<dbReference type="Gene3D" id="3.30.70.2190">
    <property type="match status" value="1"/>
</dbReference>
<dbReference type="PANTHER" id="PTHR43716:SF1">
    <property type="entry name" value="D-2-HYDROXYGLUTARATE DEHYDROGENASE, MITOCHONDRIAL"/>
    <property type="match status" value="1"/>
</dbReference>
<dbReference type="InterPro" id="IPR016169">
    <property type="entry name" value="FAD-bd_PCMH_sub2"/>
</dbReference>
<sequence length="498" mass="52863">MSKSHPEQGLGSLVSNRRRACGARPGSPELSLFDDLEAVLGAGNVLRGEAAREKVHTLYYPVGTPLAVLRPGTTDELSQALRLCNAAGQPVVPFGGLTNLVESAHAQDMIAITLERMAQVEVIDTVNSVMTVQAGCKLQTAQEAAEAVDLFFPVDIGARGSATLGGVLSTNAGGNRVLRWGMMRDNVLGLEAVLADGTVISSLNSLLKNNAGYDLKQLFIGSEGTLGVVTRAVLRLRTRPTSQCTALVAVEDFEALPKLLEAAHRGLGGTLCAFEVMWGDTYRLATTAPAPALPILPHGHAYYALIESMGADQEADAARFETLLGEALEAGLVADAVLAKSTAETAAIWMVREEGTAETARRGAIFLFDVSLKIGDMEAYVRALKASLADRFGEAADVWVFGHLGDGNLHININIHGPAEDVRHDVEALVYEPLARVKGSISAEHGVGLHKRDFLHVSRSAEERGLMARLKTALDPNHILNPGKIFVIEGDGIAAPAH</sequence>
<feature type="region of interest" description="Disordered" evidence="6">
    <location>
        <begin position="1"/>
        <end position="26"/>
    </location>
</feature>
<dbReference type="InterPro" id="IPR016167">
    <property type="entry name" value="FAD-bd_PCMH_sub1"/>
</dbReference>
<dbReference type="SUPFAM" id="SSF55103">
    <property type="entry name" value="FAD-linked oxidases, C-terminal domain"/>
    <property type="match status" value="1"/>
</dbReference>
<dbReference type="KEGG" id="bgoe:IFJ75_03240"/>
<dbReference type="InterPro" id="IPR004113">
    <property type="entry name" value="FAD-bd_oxidored_4_C"/>
</dbReference>
<keyword evidence="9" id="KW-1185">Reference proteome</keyword>
<reference evidence="8" key="1">
    <citation type="submission" date="2020-09" db="EMBL/GenBank/DDBJ databases">
        <title>Brevundimonas sp. LVF2 isolated from a puddle in Goettingen, Germany.</title>
        <authorList>
            <person name="Friedrich I."/>
            <person name="Klassen A."/>
            <person name="Hannes N."/>
            <person name="Schneider D."/>
            <person name="Hertel R."/>
            <person name="Daniel R."/>
        </authorList>
    </citation>
    <scope>NUCLEOTIDE SEQUENCE</scope>
    <source>
        <strain evidence="8">LVF2</strain>
    </source>
</reference>
<dbReference type="AlphaFoldDB" id="A0A975H001"/>
<dbReference type="Gene3D" id="3.30.465.10">
    <property type="match status" value="1"/>
</dbReference>
<dbReference type="Proteomes" id="UP000663918">
    <property type="component" value="Chromosome"/>
</dbReference>
<evidence type="ECO:0000259" key="7">
    <source>
        <dbReference type="PROSITE" id="PS51387"/>
    </source>
</evidence>